<reference evidence="2" key="2">
    <citation type="submission" date="2017-10" db="EMBL/GenBank/DDBJ databases">
        <title>Ladona fulva Genome sequencing and assembly.</title>
        <authorList>
            <person name="Murali S."/>
            <person name="Richards S."/>
            <person name="Bandaranaike D."/>
            <person name="Bellair M."/>
            <person name="Blankenburg K."/>
            <person name="Chao H."/>
            <person name="Dinh H."/>
            <person name="Doddapaneni H."/>
            <person name="Dugan-Rocha S."/>
            <person name="Elkadiri S."/>
            <person name="Gnanaolivu R."/>
            <person name="Hernandez B."/>
            <person name="Skinner E."/>
            <person name="Javaid M."/>
            <person name="Lee S."/>
            <person name="Li M."/>
            <person name="Ming W."/>
            <person name="Munidasa M."/>
            <person name="Muniz J."/>
            <person name="Nguyen L."/>
            <person name="Hughes D."/>
            <person name="Osuji N."/>
            <person name="Pu L.-L."/>
            <person name="Puazo M."/>
            <person name="Qu C."/>
            <person name="Quiroz J."/>
            <person name="Raj R."/>
            <person name="Weissenberger G."/>
            <person name="Xin Y."/>
            <person name="Zou X."/>
            <person name="Han Y."/>
            <person name="Worley K."/>
            <person name="Muzny D."/>
            <person name="Gibbs R."/>
        </authorList>
    </citation>
    <scope>NUCLEOTIDE SEQUENCE</scope>
    <source>
        <strain evidence="2">Sampled in the wild</strain>
    </source>
</reference>
<dbReference type="AlphaFoldDB" id="A0A8K0JWL7"/>
<dbReference type="EMBL" id="KZ308182">
    <property type="protein sequence ID" value="KAG8224035.1"/>
    <property type="molecule type" value="Genomic_DNA"/>
</dbReference>
<evidence type="ECO:0000259" key="1">
    <source>
        <dbReference type="PROSITE" id="PS50878"/>
    </source>
</evidence>
<organism evidence="2 3">
    <name type="scientific">Ladona fulva</name>
    <name type="common">Scarce chaser dragonfly</name>
    <name type="synonym">Libellula fulva</name>
    <dbReference type="NCBI Taxonomy" id="123851"/>
    <lineage>
        <taxon>Eukaryota</taxon>
        <taxon>Metazoa</taxon>
        <taxon>Ecdysozoa</taxon>
        <taxon>Arthropoda</taxon>
        <taxon>Hexapoda</taxon>
        <taxon>Insecta</taxon>
        <taxon>Pterygota</taxon>
        <taxon>Palaeoptera</taxon>
        <taxon>Odonata</taxon>
        <taxon>Epiprocta</taxon>
        <taxon>Anisoptera</taxon>
        <taxon>Libelluloidea</taxon>
        <taxon>Libellulidae</taxon>
        <taxon>Ladona</taxon>
    </lineage>
</organism>
<dbReference type="InterPro" id="IPR000477">
    <property type="entry name" value="RT_dom"/>
</dbReference>
<keyword evidence="3" id="KW-1185">Reference proteome</keyword>
<name>A0A8K0JWL7_LADFU</name>
<feature type="domain" description="Reverse transcriptase" evidence="1">
    <location>
        <begin position="79"/>
        <end position="126"/>
    </location>
</feature>
<evidence type="ECO:0000313" key="2">
    <source>
        <dbReference type="EMBL" id="KAG8224035.1"/>
    </source>
</evidence>
<accession>A0A8K0JWL7</accession>
<sequence>MQDTSYKYPAHPEVQFTNILLPHLFNDSQFSTNPQKVAAIIDNLNVNKAPGHDHFSNKILKIIVKIPLFLSKIVDIFNACLSISYFPSDWKIGTIVVIPKPSKDPLLVSNYRPITLLSSLSKLSQN</sequence>
<dbReference type="OrthoDB" id="10020599at2759"/>
<reference evidence="2" key="1">
    <citation type="submission" date="2013-04" db="EMBL/GenBank/DDBJ databases">
        <authorList>
            <person name="Qu J."/>
            <person name="Murali S.C."/>
            <person name="Bandaranaike D."/>
            <person name="Bellair M."/>
            <person name="Blankenburg K."/>
            <person name="Chao H."/>
            <person name="Dinh H."/>
            <person name="Doddapaneni H."/>
            <person name="Downs B."/>
            <person name="Dugan-Rocha S."/>
            <person name="Elkadiri S."/>
            <person name="Gnanaolivu R.D."/>
            <person name="Hernandez B."/>
            <person name="Javaid M."/>
            <person name="Jayaseelan J.C."/>
            <person name="Lee S."/>
            <person name="Li M."/>
            <person name="Ming W."/>
            <person name="Munidasa M."/>
            <person name="Muniz J."/>
            <person name="Nguyen L."/>
            <person name="Ongeri F."/>
            <person name="Osuji N."/>
            <person name="Pu L.-L."/>
            <person name="Puazo M."/>
            <person name="Qu C."/>
            <person name="Quiroz J."/>
            <person name="Raj R."/>
            <person name="Weissenberger G."/>
            <person name="Xin Y."/>
            <person name="Zou X."/>
            <person name="Han Y."/>
            <person name="Richards S."/>
            <person name="Worley K."/>
            <person name="Muzny D."/>
            <person name="Gibbs R."/>
        </authorList>
    </citation>
    <scope>NUCLEOTIDE SEQUENCE</scope>
    <source>
        <strain evidence="2">Sampled in the wild</strain>
    </source>
</reference>
<dbReference type="PROSITE" id="PS50878">
    <property type="entry name" value="RT_POL"/>
    <property type="match status" value="1"/>
</dbReference>
<dbReference type="Proteomes" id="UP000792457">
    <property type="component" value="Unassembled WGS sequence"/>
</dbReference>
<comment type="caution">
    <text evidence="2">The sequence shown here is derived from an EMBL/GenBank/DDBJ whole genome shotgun (WGS) entry which is preliminary data.</text>
</comment>
<evidence type="ECO:0000313" key="3">
    <source>
        <dbReference type="Proteomes" id="UP000792457"/>
    </source>
</evidence>
<proteinExistence type="predicted"/>
<protein>
    <recommendedName>
        <fullName evidence="1">Reverse transcriptase domain-containing protein</fullName>
    </recommendedName>
</protein>
<dbReference type="PANTHER" id="PTHR19446">
    <property type="entry name" value="REVERSE TRANSCRIPTASES"/>
    <property type="match status" value="1"/>
</dbReference>
<gene>
    <name evidence="2" type="ORF">J437_LFUL001112</name>
</gene>